<evidence type="ECO:0008006" key="6">
    <source>
        <dbReference type="Google" id="ProtNLM"/>
    </source>
</evidence>
<organism evidence="3 4">
    <name type="scientific">Pedobacter psychrotolerans</name>
    <dbReference type="NCBI Taxonomy" id="1843235"/>
    <lineage>
        <taxon>Bacteria</taxon>
        <taxon>Pseudomonadati</taxon>
        <taxon>Bacteroidota</taxon>
        <taxon>Sphingobacteriia</taxon>
        <taxon>Sphingobacteriales</taxon>
        <taxon>Sphingobacteriaceae</taxon>
        <taxon>Pedobacter</taxon>
    </lineage>
</organism>
<dbReference type="EMBL" id="BMJO01000004">
    <property type="protein sequence ID" value="GGE58428.1"/>
    <property type="molecule type" value="Genomic_DNA"/>
</dbReference>
<accession>A0A4R2HJ64</accession>
<dbReference type="RefSeq" id="WP_132531389.1">
    <property type="nucleotide sequence ID" value="NZ_BMJO01000004.1"/>
</dbReference>
<reference evidence="2" key="4">
    <citation type="submission" date="2024-05" db="EMBL/GenBank/DDBJ databases">
        <authorList>
            <person name="Sun Q."/>
            <person name="Zhou Y."/>
        </authorList>
    </citation>
    <scope>NUCLEOTIDE SEQUENCE</scope>
    <source>
        <strain evidence="2">CGMCC 1.15644</strain>
    </source>
</reference>
<comment type="caution">
    <text evidence="3">The sequence shown here is derived from an EMBL/GenBank/DDBJ whole genome shotgun (WGS) entry which is preliminary data.</text>
</comment>
<reference evidence="2" key="1">
    <citation type="journal article" date="2014" name="Int. J. Syst. Evol. Microbiol.">
        <title>Complete genome of a new Firmicutes species belonging to the dominant human colonic microbiota ('Ruminococcus bicirculans') reveals two chromosomes and a selective capacity to utilize plant glucans.</title>
        <authorList>
            <consortium name="NISC Comparative Sequencing Program"/>
            <person name="Wegmann U."/>
            <person name="Louis P."/>
            <person name="Goesmann A."/>
            <person name="Henrissat B."/>
            <person name="Duncan S.H."/>
            <person name="Flint H.J."/>
        </authorList>
    </citation>
    <scope>NUCLEOTIDE SEQUENCE</scope>
    <source>
        <strain evidence="2">CGMCC 1.15644</strain>
    </source>
</reference>
<reference evidence="5" key="2">
    <citation type="journal article" date="2019" name="Int. J. Syst. Evol. Microbiol.">
        <title>The Global Catalogue of Microorganisms (GCM) 10K type strain sequencing project: providing services to taxonomists for standard genome sequencing and annotation.</title>
        <authorList>
            <consortium name="The Broad Institute Genomics Platform"/>
            <consortium name="The Broad Institute Genome Sequencing Center for Infectious Disease"/>
            <person name="Wu L."/>
            <person name="Ma J."/>
        </authorList>
    </citation>
    <scope>NUCLEOTIDE SEQUENCE [LARGE SCALE GENOMIC DNA]</scope>
    <source>
        <strain evidence="5">CGMCC 1.15644</strain>
    </source>
</reference>
<evidence type="ECO:0000313" key="3">
    <source>
        <dbReference type="EMBL" id="TCO27033.1"/>
    </source>
</evidence>
<dbReference type="Proteomes" id="UP000622648">
    <property type="component" value="Unassembled WGS sequence"/>
</dbReference>
<dbReference type="EMBL" id="SLWO01000003">
    <property type="protein sequence ID" value="TCO27033.1"/>
    <property type="molecule type" value="Genomic_DNA"/>
</dbReference>
<keyword evidence="5" id="KW-1185">Reference proteome</keyword>
<dbReference type="Proteomes" id="UP000295684">
    <property type="component" value="Unassembled WGS sequence"/>
</dbReference>
<evidence type="ECO:0000313" key="2">
    <source>
        <dbReference type="EMBL" id="GGE58428.1"/>
    </source>
</evidence>
<dbReference type="AlphaFoldDB" id="A0A4R2HJ64"/>
<evidence type="ECO:0000313" key="5">
    <source>
        <dbReference type="Proteomes" id="UP000622648"/>
    </source>
</evidence>
<protein>
    <recommendedName>
        <fullName evidence="6">Lipoprotein</fullName>
    </recommendedName>
</protein>
<feature type="signal peptide" evidence="1">
    <location>
        <begin position="1"/>
        <end position="19"/>
    </location>
</feature>
<proteinExistence type="predicted"/>
<name>A0A4R2HJ64_9SPHI</name>
<keyword evidence="1" id="KW-0732">Signal</keyword>
<evidence type="ECO:0000256" key="1">
    <source>
        <dbReference type="SAM" id="SignalP"/>
    </source>
</evidence>
<dbReference type="OrthoDB" id="706854at2"/>
<feature type="chain" id="PRO_5020750280" description="Lipoprotein" evidence="1">
    <location>
        <begin position="20"/>
        <end position="172"/>
    </location>
</feature>
<gene>
    <name evidence="3" type="ORF">EV200_103366</name>
    <name evidence="2" type="ORF">GCM10011413_26070</name>
</gene>
<evidence type="ECO:0000313" key="4">
    <source>
        <dbReference type="Proteomes" id="UP000295684"/>
    </source>
</evidence>
<sequence>MKWCLYVSCIILFSSCVSLKQTKQAGIIKITDLSSFNGSYNNKLNSPDSLSSLWNQLSLGQISTSSDQGERIELQAISKSKIKAILFLGSEQKSELILKGKLMNNYFVSIHKRTIIPIPFIFGKFKNNQFQFALSENNTLQVDCLNNQWGWVFLFLASHDQTRHYEYKGLSR</sequence>
<dbReference type="PROSITE" id="PS51257">
    <property type="entry name" value="PROKAR_LIPOPROTEIN"/>
    <property type="match status" value="1"/>
</dbReference>
<reference evidence="3 4" key="3">
    <citation type="submission" date="2019-03" db="EMBL/GenBank/DDBJ databases">
        <title>Genomic Encyclopedia of Type Strains, Phase IV (KMG-IV): sequencing the most valuable type-strain genomes for metagenomic binning, comparative biology and taxonomic classification.</title>
        <authorList>
            <person name="Goeker M."/>
        </authorList>
    </citation>
    <scope>NUCLEOTIDE SEQUENCE [LARGE SCALE GENOMIC DNA]</scope>
    <source>
        <strain evidence="3 4">DSM 103236</strain>
    </source>
</reference>